<dbReference type="GO" id="GO:0032153">
    <property type="term" value="C:cell division site"/>
    <property type="evidence" value="ECO:0007669"/>
    <property type="project" value="TreeGrafter"/>
</dbReference>
<dbReference type="GO" id="GO:0016020">
    <property type="term" value="C:membrane"/>
    <property type="evidence" value="ECO:0007669"/>
    <property type="project" value="InterPro"/>
</dbReference>
<keyword evidence="2" id="KW-0472">Membrane</keyword>
<dbReference type="GO" id="GO:0051301">
    <property type="term" value="P:cell division"/>
    <property type="evidence" value="ECO:0007669"/>
    <property type="project" value="InterPro"/>
</dbReference>
<keyword evidence="2" id="KW-0812">Transmembrane</keyword>
<protein>
    <submittedName>
        <fullName evidence="3">ABC transporter permease</fullName>
    </submittedName>
</protein>
<organism evidence="3">
    <name type="scientific">Alsobacter sp. KACC 23698</name>
    <dbReference type="NCBI Taxonomy" id="3149229"/>
    <lineage>
        <taxon>Bacteria</taxon>
        <taxon>Pseudomonadati</taxon>
        <taxon>Pseudomonadota</taxon>
        <taxon>Alphaproteobacteria</taxon>
        <taxon>Hyphomicrobiales</taxon>
        <taxon>Alsobacteraceae</taxon>
        <taxon>Alsobacter</taxon>
    </lineage>
</organism>
<evidence type="ECO:0000256" key="2">
    <source>
        <dbReference type="SAM" id="Phobius"/>
    </source>
</evidence>
<feature type="transmembrane region" description="Helical" evidence="2">
    <location>
        <begin position="307"/>
        <end position="330"/>
    </location>
</feature>
<feature type="transmembrane region" description="Helical" evidence="2">
    <location>
        <begin position="264"/>
        <end position="287"/>
    </location>
</feature>
<dbReference type="PANTHER" id="PTHR47755:SF1">
    <property type="entry name" value="CELL DIVISION PROTEIN FTSX"/>
    <property type="match status" value="1"/>
</dbReference>
<gene>
    <name evidence="3" type="ORF">ABEG18_23965</name>
</gene>
<feature type="compositionally biased region" description="Basic and acidic residues" evidence="1">
    <location>
        <begin position="1"/>
        <end position="13"/>
    </location>
</feature>
<proteinExistence type="predicted"/>
<dbReference type="EMBL" id="CP157484">
    <property type="protein sequence ID" value="XBO38714.1"/>
    <property type="molecule type" value="Genomic_DNA"/>
</dbReference>
<dbReference type="InterPro" id="IPR004513">
    <property type="entry name" value="FtsX"/>
</dbReference>
<evidence type="ECO:0000313" key="3">
    <source>
        <dbReference type="EMBL" id="XBO38714.1"/>
    </source>
</evidence>
<accession>A0AAU7JF66</accession>
<dbReference type="PANTHER" id="PTHR47755">
    <property type="entry name" value="CELL DIVISION PROTEIN FTSX"/>
    <property type="match status" value="1"/>
</dbReference>
<dbReference type="RefSeq" id="WP_406855555.1">
    <property type="nucleotide sequence ID" value="NZ_CP157484.1"/>
</dbReference>
<reference evidence="3" key="1">
    <citation type="submission" date="2024-05" db="EMBL/GenBank/DDBJ databases">
        <authorList>
            <person name="Kim S."/>
            <person name="Heo J."/>
            <person name="Choi H."/>
            <person name="Choi Y."/>
            <person name="Kwon S.-W."/>
            <person name="Kim Y."/>
        </authorList>
    </citation>
    <scope>NUCLEOTIDE SEQUENCE</scope>
    <source>
        <strain evidence="3">KACC 23698</strain>
    </source>
</reference>
<feature type="transmembrane region" description="Helical" evidence="2">
    <location>
        <begin position="56"/>
        <end position="78"/>
    </location>
</feature>
<keyword evidence="2" id="KW-1133">Transmembrane helix</keyword>
<feature type="transmembrane region" description="Helical" evidence="2">
    <location>
        <begin position="201"/>
        <end position="223"/>
    </location>
</feature>
<evidence type="ECO:0000256" key="1">
    <source>
        <dbReference type="SAM" id="MobiDB-lite"/>
    </source>
</evidence>
<name>A0AAU7JF66_9HYPH</name>
<feature type="region of interest" description="Disordered" evidence="1">
    <location>
        <begin position="1"/>
        <end position="44"/>
    </location>
</feature>
<dbReference type="AlphaFoldDB" id="A0AAU7JF66"/>
<sequence length="338" mass="35514">MSQTGHSDDEVVRRPSATDGVEHEAAATADADAAQPERPLGRNQPLVPAASIAGRALVTVIAIMTFLAGLTAGAAQLLSEASADWRSQVSREVTIQVRPGPGRAIDDEVARAADLARATQGVSDVRIYTKQESERLLEPWLGSGLNLEELPVPRLVVLKIAPAARVDFGALRQSLASGVKGASLDDHRLWVERLATMANTFVLLGVGILALVLSATGMAVAFATRGAMDGNRGIVEVLHFVGASDAYIASEFQRHFLRLGLRGGALGGAAALVFFVAAGWFAAAWVATPEGTQLEALFGRFSIGWRGVLAVAAIALLVAAVTAVVSRLTVRRTLRELS</sequence>